<dbReference type="SMART" id="SM00460">
    <property type="entry name" value="TGc"/>
    <property type="match status" value="1"/>
</dbReference>
<dbReference type="Pfam" id="PF23265">
    <property type="entry name" value="Ig-like_KY"/>
    <property type="match status" value="2"/>
</dbReference>
<dbReference type="AlphaFoldDB" id="A0ABD0LD85"/>
<gene>
    <name evidence="3" type="ORF">BaRGS_00011924</name>
</gene>
<evidence type="ECO:0000256" key="1">
    <source>
        <dbReference type="SAM" id="MobiDB-lite"/>
    </source>
</evidence>
<dbReference type="InterPro" id="IPR056564">
    <property type="entry name" value="Ig-like_KY"/>
</dbReference>
<dbReference type="PANTHER" id="PTHR47020">
    <property type="entry name" value="HILLARIN"/>
    <property type="match status" value="1"/>
</dbReference>
<reference evidence="3 4" key="1">
    <citation type="journal article" date="2023" name="Sci. Data">
        <title>Genome assembly of the Korean intertidal mud-creeper Batillaria attramentaria.</title>
        <authorList>
            <person name="Patra A.K."/>
            <person name="Ho P.T."/>
            <person name="Jun S."/>
            <person name="Lee S.J."/>
            <person name="Kim Y."/>
            <person name="Won Y.J."/>
        </authorList>
    </citation>
    <scope>NUCLEOTIDE SEQUENCE [LARGE SCALE GENOMIC DNA]</scope>
    <source>
        <strain evidence="3">Wonlab-2016</strain>
    </source>
</reference>
<proteinExistence type="predicted"/>
<dbReference type="SUPFAM" id="SSF54001">
    <property type="entry name" value="Cysteine proteinases"/>
    <property type="match status" value="1"/>
</dbReference>
<protein>
    <recommendedName>
        <fullName evidence="2">Transglutaminase-like domain-containing protein</fullName>
    </recommendedName>
</protein>
<organism evidence="3 4">
    <name type="scientific">Batillaria attramentaria</name>
    <dbReference type="NCBI Taxonomy" id="370345"/>
    <lineage>
        <taxon>Eukaryota</taxon>
        <taxon>Metazoa</taxon>
        <taxon>Spiralia</taxon>
        <taxon>Lophotrochozoa</taxon>
        <taxon>Mollusca</taxon>
        <taxon>Gastropoda</taxon>
        <taxon>Caenogastropoda</taxon>
        <taxon>Sorbeoconcha</taxon>
        <taxon>Cerithioidea</taxon>
        <taxon>Batillariidae</taxon>
        <taxon>Batillaria</taxon>
    </lineage>
</organism>
<comment type="caution">
    <text evidence="3">The sequence shown here is derived from an EMBL/GenBank/DDBJ whole genome shotgun (WGS) entry which is preliminary data.</text>
</comment>
<dbReference type="InterPro" id="IPR038765">
    <property type="entry name" value="Papain-like_cys_pep_sf"/>
</dbReference>
<dbReference type="Pfam" id="PF01841">
    <property type="entry name" value="Transglut_core"/>
    <property type="match status" value="1"/>
</dbReference>
<feature type="region of interest" description="Disordered" evidence="1">
    <location>
        <begin position="1"/>
        <end position="34"/>
    </location>
</feature>
<sequence length="745" mass="84725">MGCGSSKSADVYIEPIDVPDTEAGYPPPRPTRDRKEKVFREGDCETLDANAKKLNTVRFEYTKGLSITSTYSTLVDHVTQGARNDIEKVRSLFAWLGAQRIHDMTFANVKDAHNPEGYMKTIQQGNGSYTSFFALLCRAAGIPCVVVRGVGKSASYEVGQQDVSQLTSSWNAVYVDGQWRLVHVFWALVGVEGFNKGGWTKVEQGGKAVRQKEQANKGKQVYMFEEFWFLTNPDEFIYLCRAKNTDWQLLKSPWTMDKFVNVPHFTMNYFESGLKLVSQHAAILKCKKVCDVNFEHSESLKADLDYALFYDEQNSKDSLSKDLQLERFVVEVVDQKHKGLHVRFPARGIYKLKVTGVTHFKALIASFRLESDSVMENAQPYPINPPIGFGFGQKAEEMGLSKPSQVKGIMVVRQGERIKFHFQCKQKLDIQSMLVHKDQSASELDQYVTRDQSGDEVTITVNVPEHAQNPEYALQVNVRPEGSKGGFENVVNYLLTHGKDLAENQQPTFRGEPGPSDDDEIRMRLIAATESRDIDRLEKAIREFEKAGLPDLGDLTRARKTLIALHEQALKDAVQERDLDMLETAIQRANESCVVHHLQDGEALSEAEALRSLLRRLKLYLHKILELKPMTVSEIHSYKRPRPRVHTVMKATYLLLGEKEKQLNQWEYIQSLLRRQGRESIIRRIKEFDLVGLKVSSMHRAESHLQSCNKELVRQTSAGAGTFYIWSRNIINEGKKALQDDNQQT</sequence>
<evidence type="ECO:0000313" key="4">
    <source>
        <dbReference type="Proteomes" id="UP001519460"/>
    </source>
</evidence>
<dbReference type="EMBL" id="JACVVK020000063">
    <property type="protein sequence ID" value="KAK7496944.1"/>
    <property type="molecule type" value="Genomic_DNA"/>
</dbReference>
<keyword evidence="4" id="KW-1185">Reference proteome</keyword>
<dbReference type="Gene3D" id="3.10.620.30">
    <property type="match status" value="1"/>
</dbReference>
<dbReference type="Proteomes" id="UP001519460">
    <property type="component" value="Unassembled WGS sequence"/>
</dbReference>
<dbReference type="InterPro" id="IPR053041">
    <property type="entry name" value="Transglut-like_Superfamily_Mod"/>
</dbReference>
<dbReference type="Gene3D" id="1.20.920.20">
    <property type="match status" value="1"/>
</dbReference>
<dbReference type="InterPro" id="IPR002931">
    <property type="entry name" value="Transglutaminase-like"/>
</dbReference>
<evidence type="ECO:0000313" key="3">
    <source>
        <dbReference type="EMBL" id="KAK7496944.1"/>
    </source>
</evidence>
<feature type="domain" description="Transglutaminase-like" evidence="2">
    <location>
        <begin position="121"/>
        <end position="186"/>
    </location>
</feature>
<evidence type="ECO:0000259" key="2">
    <source>
        <dbReference type="SMART" id="SM00460"/>
    </source>
</evidence>
<accession>A0ABD0LD85</accession>
<dbReference type="PANTHER" id="PTHR47020:SF1">
    <property type="entry name" value="HILLARIN"/>
    <property type="match status" value="1"/>
</dbReference>
<name>A0ABD0LD85_9CAEN</name>